<dbReference type="HOGENOM" id="CLU_1743765_0_0_1"/>
<reference evidence="1" key="2">
    <citation type="submission" date="2015-06" db="UniProtKB">
        <authorList>
            <consortium name="EnsemblPlants"/>
        </authorList>
    </citation>
    <scope>IDENTIFICATION</scope>
    <source>
        <strain evidence="1">DM1-3 516 R44</strain>
    </source>
</reference>
<dbReference type="InParanoid" id="M1D9X9"/>
<proteinExistence type="predicted"/>
<dbReference type="Gramene" id="PGSC0003DMT400085631">
    <property type="protein sequence ID" value="PGSC0003DMT400085631"/>
    <property type="gene ID" value="PGSC0003DMG400035202"/>
</dbReference>
<dbReference type="PaxDb" id="4113-PGSC0003DMT400085631"/>
<name>M1D9X9_SOLTU</name>
<dbReference type="EnsemblPlants" id="PGSC0003DMT400085631">
    <property type="protein sequence ID" value="PGSC0003DMT400085631"/>
    <property type="gene ID" value="PGSC0003DMG400035202"/>
</dbReference>
<evidence type="ECO:0000313" key="1">
    <source>
        <dbReference type="EnsemblPlants" id="PGSC0003DMT400085631"/>
    </source>
</evidence>
<dbReference type="Proteomes" id="UP000011115">
    <property type="component" value="Unassembled WGS sequence"/>
</dbReference>
<reference evidence="2" key="1">
    <citation type="journal article" date="2011" name="Nature">
        <title>Genome sequence and analysis of the tuber crop potato.</title>
        <authorList>
            <consortium name="The Potato Genome Sequencing Consortium"/>
        </authorList>
    </citation>
    <scope>NUCLEOTIDE SEQUENCE [LARGE SCALE GENOMIC DNA]</scope>
    <source>
        <strain evidence="2">cv. DM1-3 516 R44</strain>
    </source>
</reference>
<evidence type="ECO:0000313" key="2">
    <source>
        <dbReference type="Proteomes" id="UP000011115"/>
    </source>
</evidence>
<accession>M1D9X9</accession>
<protein>
    <recommendedName>
        <fullName evidence="3">Integrase core domain containing protein</fullName>
    </recommendedName>
</protein>
<dbReference type="AlphaFoldDB" id="M1D9X9"/>
<evidence type="ECO:0008006" key="3">
    <source>
        <dbReference type="Google" id="ProtNLM"/>
    </source>
</evidence>
<keyword evidence="2" id="KW-1185">Reference proteome</keyword>
<sequence length="150" mass="16901">MLCVTRKCQIYTDANMLNEHEKMAKLVTEERRVLTGSLHTAPVIHELFRTHICKWIAWCPGTYIEEIVQELMLPTMLSNLRANLDTLLAPPESTPESTPTDEDDIMVLSTLFAIPYHHRTLPMLLGSASTSIALPTLRTPANCEKRSANI</sequence>
<organism evidence="1 2">
    <name type="scientific">Solanum tuberosum</name>
    <name type="common">Potato</name>
    <dbReference type="NCBI Taxonomy" id="4113"/>
    <lineage>
        <taxon>Eukaryota</taxon>
        <taxon>Viridiplantae</taxon>
        <taxon>Streptophyta</taxon>
        <taxon>Embryophyta</taxon>
        <taxon>Tracheophyta</taxon>
        <taxon>Spermatophyta</taxon>
        <taxon>Magnoliopsida</taxon>
        <taxon>eudicotyledons</taxon>
        <taxon>Gunneridae</taxon>
        <taxon>Pentapetalae</taxon>
        <taxon>asterids</taxon>
        <taxon>lamiids</taxon>
        <taxon>Solanales</taxon>
        <taxon>Solanaceae</taxon>
        <taxon>Solanoideae</taxon>
        <taxon>Solaneae</taxon>
        <taxon>Solanum</taxon>
    </lineage>
</organism>